<protein>
    <recommendedName>
        <fullName evidence="13">Adenylate and Guanylate cyclase catalytic domain containing protein</fullName>
    </recommendedName>
</protein>
<dbReference type="VEuPathDB" id="AmoebaDB:FDP41_009996"/>
<keyword evidence="6" id="KW-0456">Lyase</keyword>
<dbReference type="Gene3D" id="3.30.450.20">
    <property type="entry name" value="PAS domain"/>
    <property type="match status" value="1"/>
</dbReference>
<organism evidence="11 12">
    <name type="scientific">Naegleria fowleri</name>
    <name type="common">Brain eating amoeba</name>
    <dbReference type="NCBI Taxonomy" id="5763"/>
    <lineage>
        <taxon>Eukaryota</taxon>
        <taxon>Discoba</taxon>
        <taxon>Heterolobosea</taxon>
        <taxon>Tetramitia</taxon>
        <taxon>Eutetramitia</taxon>
        <taxon>Vahlkampfiidae</taxon>
        <taxon>Naegleria</taxon>
    </lineage>
</organism>
<dbReference type="Pfam" id="PF25474">
    <property type="entry name" value="TPR_TmcB"/>
    <property type="match status" value="1"/>
</dbReference>
<gene>
    <name evidence="11" type="ORF">FDP41_009996</name>
</gene>
<dbReference type="GO" id="GO:0000166">
    <property type="term" value="F:nucleotide binding"/>
    <property type="evidence" value="ECO:0007669"/>
    <property type="project" value="UniProtKB-KW"/>
</dbReference>
<dbReference type="InterPro" id="IPR050401">
    <property type="entry name" value="Cyclic_nucleotide_synthase"/>
</dbReference>
<keyword evidence="2 8" id="KW-0812">Transmembrane</keyword>
<feature type="transmembrane region" description="Helical" evidence="8">
    <location>
        <begin position="1144"/>
        <end position="1163"/>
    </location>
</feature>
<dbReference type="InterPro" id="IPR057352">
    <property type="entry name" value="TPR_TmcB/C"/>
</dbReference>
<dbReference type="GeneID" id="68117211"/>
<evidence type="ECO:0000256" key="5">
    <source>
        <dbReference type="ARBA" id="ARBA00023136"/>
    </source>
</evidence>
<dbReference type="PROSITE" id="PS50112">
    <property type="entry name" value="PAS"/>
    <property type="match status" value="1"/>
</dbReference>
<dbReference type="VEuPathDB" id="AmoebaDB:NF0043100"/>
<feature type="transmembrane region" description="Helical" evidence="8">
    <location>
        <begin position="878"/>
        <end position="903"/>
    </location>
</feature>
<feature type="transmembrane region" description="Helical" evidence="8">
    <location>
        <begin position="165"/>
        <end position="185"/>
    </location>
</feature>
<dbReference type="OMA" id="WESEFNW"/>
<dbReference type="CDD" id="cd07302">
    <property type="entry name" value="CHD"/>
    <property type="match status" value="1"/>
</dbReference>
<evidence type="ECO:0000256" key="8">
    <source>
        <dbReference type="SAM" id="Phobius"/>
    </source>
</evidence>
<feature type="transmembrane region" description="Helical" evidence="8">
    <location>
        <begin position="283"/>
        <end position="302"/>
    </location>
</feature>
<dbReference type="Gene3D" id="3.30.70.1230">
    <property type="entry name" value="Nucleotide cyclase"/>
    <property type="match status" value="1"/>
</dbReference>
<dbReference type="PANTHER" id="PTHR11920:SF335">
    <property type="entry name" value="GUANYLATE CYCLASE"/>
    <property type="match status" value="1"/>
</dbReference>
<feature type="domain" description="Guanylate cyclase" evidence="10">
    <location>
        <begin position="1378"/>
        <end position="1505"/>
    </location>
</feature>
<dbReference type="GO" id="GO:0009190">
    <property type="term" value="P:cyclic nucleotide biosynthetic process"/>
    <property type="evidence" value="ECO:0007669"/>
    <property type="project" value="InterPro"/>
</dbReference>
<evidence type="ECO:0000256" key="2">
    <source>
        <dbReference type="ARBA" id="ARBA00022692"/>
    </source>
</evidence>
<keyword evidence="4 8" id="KW-1133">Transmembrane helix</keyword>
<dbReference type="CDD" id="cd00130">
    <property type="entry name" value="PAS"/>
    <property type="match status" value="1"/>
</dbReference>
<feature type="compositionally biased region" description="Low complexity" evidence="7">
    <location>
        <begin position="10"/>
        <end position="20"/>
    </location>
</feature>
<feature type="transmembrane region" description="Helical" evidence="8">
    <location>
        <begin position="41"/>
        <end position="60"/>
    </location>
</feature>
<dbReference type="InterPro" id="IPR035965">
    <property type="entry name" value="PAS-like_dom_sf"/>
</dbReference>
<dbReference type="SMART" id="SM00091">
    <property type="entry name" value="PAS"/>
    <property type="match status" value="1"/>
</dbReference>
<dbReference type="VEuPathDB" id="AmoebaDB:NF0043090"/>
<evidence type="ECO:0000313" key="12">
    <source>
        <dbReference type="Proteomes" id="UP000444721"/>
    </source>
</evidence>
<evidence type="ECO:0000313" key="11">
    <source>
        <dbReference type="EMBL" id="KAF0971773.1"/>
    </source>
</evidence>
<dbReference type="InterPro" id="IPR001054">
    <property type="entry name" value="A/G_cyclase"/>
</dbReference>
<keyword evidence="3" id="KW-0547">Nucleotide-binding</keyword>
<evidence type="ECO:0000259" key="9">
    <source>
        <dbReference type="PROSITE" id="PS50112"/>
    </source>
</evidence>
<feature type="transmembrane region" description="Helical" evidence="8">
    <location>
        <begin position="952"/>
        <end position="972"/>
    </location>
</feature>
<dbReference type="SMART" id="SM00044">
    <property type="entry name" value="CYCc"/>
    <property type="match status" value="1"/>
</dbReference>
<proteinExistence type="predicted"/>
<feature type="transmembrane region" description="Helical" evidence="8">
    <location>
        <begin position="258"/>
        <end position="277"/>
    </location>
</feature>
<dbReference type="VEuPathDB" id="AmoebaDB:NfTy_081720"/>
<feature type="transmembrane region" description="Helical" evidence="8">
    <location>
        <begin position="679"/>
        <end position="703"/>
    </location>
</feature>
<evidence type="ECO:0000256" key="6">
    <source>
        <dbReference type="ARBA" id="ARBA00023239"/>
    </source>
</evidence>
<dbReference type="SUPFAM" id="SSF55785">
    <property type="entry name" value="PYP-like sensor domain (PAS domain)"/>
    <property type="match status" value="1"/>
</dbReference>
<comment type="subcellular location">
    <subcellularLocation>
        <location evidence="1">Membrane</location>
    </subcellularLocation>
</comment>
<feature type="region of interest" description="Disordered" evidence="7">
    <location>
        <begin position="1606"/>
        <end position="1626"/>
    </location>
</feature>
<feature type="transmembrane region" description="Helical" evidence="8">
    <location>
        <begin position="345"/>
        <end position="367"/>
    </location>
</feature>
<dbReference type="GO" id="GO:0016020">
    <property type="term" value="C:membrane"/>
    <property type="evidence" value="ECO:0007669"/>
    <property type="project" value="UniProtKB-SubCell"/>
</dbReference>
<keyword evidence="12" id="KW-1185">Reference proteome</keyword>
<dbReference type="OrthoDB" id="6127067at2759"/>
<evidence type="ECO:0000256" key="3">
    <source>
        <dbReference type="ARBA" id="ARBA00022741"/>
    </source>
</evidence>
<dbReference type="Pfam" id="PF00211">
    <property type="entry name" value="Guanylate_cyc"/>
    <property type="match status" value="1"/>
</dbReference>
<evidence type="ECO:0008006" key="13">
    <source>
        <dbReference type="Google" id="ProtNLM"/>
    </source>
</evidence>
<dbReference type="SUPFAM" id="SSF55073">
    <property type="entry name" value="Nucleotide cyclase"/>
    <property type="match status" value="1"/>
</dbReference>
<comment type="caution">
    <text evidence="11">The sequence shown here is derived from an EMBL/GenBank/DDBJ whole genome shotgun (WGS) entry which is preliminary data.</text>
</comment>
<reference evidence="11 12" key="1">
    <citation type="journal article" date="2019" name="Sci. Rep.">
        <title>Nanopore sequencing improves the draft genome of the human pathogenic amoeba Naegleria fowleri.</title>
        <authorList>
            <person name="Liechti N."/>
            <person name="Schurch N."/>
            <person name="Bruggmann R."/>
            <person name="Wittwer M."/>
        </authorList>
    </citation>
    <scope>NUCLEOTIDE SEQUENCE [LARGE SCALE GENOMIC DNA]</scope>
    <source>
        <strain evidence="11 12">ATCC 30894</strain>
    </source>
</reference>
<name>A0A6A5ATS0_NAEFO</name>
<evidence type="ECO:0000259" key="10">
    <source>
        <dbReference type="PROSITE" id="PS50125"/>
    </source>
</evidence>
<feature type="transmembrane region" description="Helical" evidence="8">
    <location>
        <begin position="120"/>
        <end position="145"/>
    </location>
</feature>
<dbReference type="PROSITE" id="PS50125">
    <property type="entry name" value="GUANYLATE_CYCLASE_2"/>
    <property type="match status" value="1"/>
</dbReference>
<dbReference type="RefSeq" id="XP_044556489.1">
    <property type="nucleotide sequence ID" value="XM_044714014.1"/>
</dbReference>
<feature type="domain" description="PAS" evidence="9">
    <location>
        <begin position="1216"/>
        <end position="1287"/>
    </location>
</feature>
<dbReference type="NCBIfam" id="TIGR00229">
    <property type="entry name" value="sensory_box"/>
    <property type="match status" value="1"/>
</dbReference>
<dbReference type="GO" id="GO:0035556">
    <property type="term" value="P:intracellular signal transduction"/>
    <property type="evidence" value="ECO:0007669"/>
    <property type="project" value="InterPro"/>
</dbReference>
<evidence type="ECO:0000256" key="1">
    <source>
        <dbReference type="ARBA" id="ARBA00004370"/>
    </source>
</evidence>
<keyword evidence="5 8" id="KW-0472">Membrane</keyword>
<dbReference type="Proteomes" id="UP000444721">
    <property type="component" value="Unassembled WGS sequence"/>
</dbReference>
<evidence type="ECO:0000256" key="4">
    <source>
        <dbReference type="ARBA" id="ARBA00022989"/>
    </source>
</evidence>
<dbReference type="EMBL" id="VFQX01000074">
    <property type="protein sequence ID" value="KAF0971773.1"/>
    <property type="molecule type" value="Genomic_DNA"/>
</dbReference>
<dbReference type="InterPro" id="IPR029787">
    <property type="entry name" value="Nucleotide_cyclase"/>
</dbReference>
<evidence type="ECO:0000256" key="7">
    <source>
        <dbReference type="SAM" id="MobiDB-lite"/>
    </source>
</evidence>
<feature type="region of interest" description="Disordered" evidence="7">
    <location>
        <begin position="1"/>
        <end position="23"/>
    </location>
</feature>
<dbReference type="GO" id="GO:0016829">
    <property type="term" value="F:lyase activity"/>
    <property type="evidence" value="ECO:0007669"/>
    <property type="project" value="UniProtKB-KW"/>
</dbReference>
<dbReference type="InterPro" id="IPR000014">
    <property type="entry name" value="PAS"/>
</dbReference>
<sequence length="1626" mass="184164">MERISSLRENATNNNNNTSNFDYDGESVYSKGSNQSKTSSVALGGNTLLAQFESVAFFFLVSIKLPKPVPNWIVVVFNIMLLWQSTSLGWESEFNWGESGKLAAKVIGVPRTLGANWYPYQLFLAISIILAVLEIISLLSIYFAYKALHRGSKHSEKIKNTVRAICILFGVFGLAFIFSLTSFWACDYSKQGLIEDGVAKYALRRFPEVACWNPLNGSFAVISLVFMIIQVPLTFLGLILLSDTWVNKHTWLSMDNPFLMATWVSLNQIYLIISQALPPQAFLARPILYLTFSIFLLAYLVYDLPFHHRIVNSVFGGFFFSRVGVAISSIVSIEANPTNSDDLGLGFLFGLGFGSFMVFFIVGFVAVEIYSQVIYRYVEKRLRGLKNDSLSISSNVKELVHPRALFHYMKFCIKKKHDNELISNFIKVATNQRLELDTTNLIISALYIFYKLEEGHISSLALHLLAKAAKKNTNIIQRYLVYQRTKEIEADSSLGKNSLELRHILNTVSNMQEQLRQYQKLFWKHFVSNEENNEKVYNLVRMMRTLIENSTTTYNNLLVNYNNNAQVLRSYAQFLEEFLFESELAEEFYQEANILEEEDSKKRRFSVDRQDFKKKGLYSNKVVPVSLNDEDMKLNAFTESNENDVDNLESASQYGDIKKDKQTIYRSAINKPYNSKARFLFLQSLGVVSILVICIILGMAIGLSNDGERIATVNDFCQISPVTYLALSGVRWIQLISDQNGTAYFQDEYKKHKETISIAKSITEKVKTIVNEQKFAVESMKDFVAPVFTIDIPILQTGNITSLLSTKKNASISDMSGELMTIVSKIYNWKVADYTNMFQNYEFLYIWMNRIVLTESFEKFCSSLIARSDSYLNNEKQIFIFTLVGVLVVYVLFIFVFVVFSYIHLGQLSKLTKLFSKLPKDIVGTVFHNLEQRSEDKIVKIERSLLSPKRTISALIGGLFVVTVVASALLFYESLDLMQSSYNTMIKIDDGVKVLQSCEREKFKLGEYLFGESSILGTNMNQFHKEIIKHSQDLMAYWLNYRYGTIQNNFAGISGVSSSIDSMIISTVNCTSNDTASCIGVDELMDAYSLAADRFNEDAFRGTYPKQQLMARYDQLFETSDLFSSKMYSILTQYVYAFKTPNRILSPLATSISVILLLVLAYVKYLEARRFDNENHQLRRMFNFIPYDVLEQFDEIRAYILYYSLTDLKKKAKGEKFSKTKAILDAAVDGAIVLNSRTGFIDIINPSALNMLGYKHEELMGTSLLLLFSEASADKIRSVIGNMASATRSYGESFELEAKRKNGTTFPAQVSMSVSSFEKNNLISVFIKDITSEKKHNMLIEEEKKKSDALLLNILPEQVAARLKAGETYISEKVDDTTCLFSDMVNFTKMSSGMSAIDLIQLLNTLINGFDQGINKYGLEKIKTIGDAYFAVGGLHNQQSDHPEKVIRFAMDMYSVIHDYNVEKKSTLNIRVGMHTGPVIAGCIGTLKFAYDLWGETVTLASKMESTGIPGRIQVTRQTYERVYDLFEFDERKGVEVKGKGTLTTYVLKAHHHTSPIPSEEEVLLSAREKENHKRLEITVPVPTLNDGGGGGDLKVAMTKSIVVSPREPKQEVAASSTAVELEPKE</sequence>
<accession>A0A6A5ATS0</accession>
<dbReference type="PANTHER" id="PTHR11920">
    <property type="entry name" value="GUANYLYL CYCLASE"/>
    <property type="match status" value="1"/>
</dbReference>
<dbReference type="Pfam" id="PF13426">
    <property type="entry name" value="PAS_9"/>
    <property type="match status" value="1"/>
</dbReference>
<feature type="transmembrane region" description="Helical" evidence="8">
    <location>
        <begin position="314"/>
        <end position="333"/>
    </location>
</feature>
<feature type="transmembrane region" description="Helical" evidence="8">
    <location>
        <begin position="219"/>
        <end position="246"/>
    </location>
</feature>